<reference evidence="1 2" key="1">
    <citation type="submission" date="2023-03" db="EMBL/GenBank/DDBJ databases">
        <title>Host association and intracellularity evolved multiple times independently in the Rickettsiales.</title>
        <authorList>
            <person name="Castelli M."/>
            <person name="Nardi T."/>
            <person name="Gammuto L."/>
            <person name="Bellinzona G."/>
            <person name="Sabaneyeva E."/>
            <person name="Potekhin A."/>
            <person name="Serra V."/>
            <person name="Petroni G."/>
            <person name="Sassera D."/>
        </authorList>
    </citation>
    <scope>NUCLEOTIDE SEQUENCE [LARGE SCALE GENOMIC DNA]</scope>
    <source>
        <strain evidence="1 2">Sr 2-6</strain>
    </source>
</reference>
<organism evidence="1 2">
    <name type="scientific">Candidatus Megaera venefica</name>
    <dbReference type="NCBI Taxonomy" id="2055910"/>
    <lineage>
        <taxon>Bacteria</taxon>
        <taxon>Pseudomonadati</taxon>
        <taxon>Pseudomonadota</taxon>
        <taxon>Alphaproteobacteria</taxon>
        <taxon>Rickettsiales</taxon>
        <taxon>Rickettsiaceae</taxon>
        <taxon>Candidatus Megaera</taxon>
    </lineage>
</organism>
<keyword evidence="2" id="KW-1185">Reference proteome</keyword>
<dbReference type="EMBL" id="JARJFB010000073">
    <property type="protein sequence ID" value="MEA0971035.1"/>
    <property type="molecule type" value="Genomic_DNA"/>
</dbReference>
<dbReference type="Gene3D" id="1.10.287.1080">
    <property type="entry name" value="MazG-like"/>
    <property type="match status" value="1"/>
</dbReference>
<name>A0ABU5ND02_9RICK</name>
<evidence type="ECO:0000313" key="1">
    <source>
        <dbReference type="EMBL" id="MEA0971035.1"/>
    </source>
</evidence>
<evidence type="ECO:0000313" key="2">
    <source>
        <dbReference type="Proteomes" id="UP001291687"/>
    </source>
</evidence>
<gene>
    <name evidence="1" type="ORF">Megvenef_01006</name>
</gene>
<sequence>MNLKEAALHCEKAWSQFANKNHINRDDVFYLFKLQEELGELTRSFLELRGSEKPTLSESELKRKFEGDIVSVVGNALILAHQYNIDLEKVIPKKFPVQN</sequence>
<proteinExistence type="predicted"/>
<dbReference type="Proteomes" id="UP001291687">
    <property type="component" value="Unassembled WGS sequence"/>
</dbReference>
<comment type="caution">
    <text evidence="1">The sequence shown here is derived from an EMBL/GenBank/DDBJ whole genome shotgun (WGS) entry which is preliminary data.</text>
</comment>
<dbReference type="RefSeq" id="WP_322776935.1">
    <property type="nucleotide sequence ID" value="NZ_JARJFB010000073.1"/>
</dbReference>
<protein>
    <submittedName>
        <fullName evidence="1">Pyrophosphatase</fullName>
    </submittedName>
</protein>
<dbReference type="SUPFAM" id="SSF101386">
    <property type="entry name" value="all-alpha NTP pyrophosphatases"/>
    <property type="match status" value="1"/>
</dbReference>
<accession>A0ABU5ND02</accession>